<evidence type="ECO:0000256" key="1">
    <source>
        <dbReference type="SAM" id="MobiDB-lite"/>
    </source>
</evidence>
<sequence>MTRTGKHTRAPKNGVDRTRWNIDRQSKENVGRANKSEGLKLQLPSEQGNAKLQMFGRLKTVIKVCQFLKTVYEWDFGLCTQLPTGC</sequence>
<dbReference type="EMBL" id="QMEB01000123">
    <property type="protein sequence ID" value="NMG20921.1"/>
    <property type="molecule type" value="Genomic_DNA"/>
</dbReference>
<organism evidence="2 3">
    <name type="scientific">Brasilonema bromeliae SPC951</name>
    <dbReference type="NCBI Taxonomy" id="385972"/>
    <lineage>
        <taxon>Bacteria</taxon>
        <taxon>Bacillati</taxon>
        <taxon>Cyanobacteriota</taxon>
        <taxon>Cyanophyceae</taxon>
        <taxon>Nostocales</taxon>
        <taxon>Scytonemataceae</taxon>
        <taxon>Brasilonema</taxon>
        <taxon>Bromeliae group (in: Brasilonema)</taxon>
    </lineage>
</organism>
<comment type="caution">
    <text evidence="2">The sequence shown here is derived from an EMBL/GenBank/DDBJ whole genome shotgun (WGS) entry which is preliminary data.</text>
</comment>
<feature type="compositionally biased region" description="Basic and acidic residues" evidence="1">
    <location>
        <begin position="14"/>
        <end position="38"/>
    </location>
</feature>
<reference evidence="2 3" key="1">
    <citation type="submission" date="2018-06" db="EMBL/GenBank/DDBJ databases">
        <title>Comparative genomics of Brasilonema spp. strains.</title>
        <authorList>
            <person name="Alvarenga D.O."/>
            <person name="Fiore M.F."/>
            <person name="Varani A.M."/>
        </authorList>
    </citation>
    <scope>NUCLEOTIDE SEQUENCE [LARGE SCALE GENOMIC DNA]</scope>
    <source>
        <strain evidence="2 3">SPC951</strain>
    </source>
</reference>
<name>A0ABX1PAK2_9CYAN</name>
<accession>A0ABX1PAK2</accession>
<feature type="region of interest" description="Disordered" evidence="1">
    <location>
        <begin position="1"/>
        <end position="42"/>
    </location>
</feature>
<keyword evidence="3" id="KW-1185">Reference proteome</keyword>
<feature type="compositionally biased region" description="Basic residues" evidence="1">
    <location>
        <begin position="1"/>
        <end position="10"/>
    </location>
</feature>
<evidence type="ECO:0000313" key="3">
    <source>
        <dbReference type="Proteomes" id="UP000718564"/>
    </source>
</evidence>
<evidence type="ECO:0000313" key="2">
    <source>
        <dbReference type="EMBL" id="NMG20921.1"/>
    </source>
</evidence>
<evidence type="ECO:0008006" key="4">
    <source>
        <dbReference type="Google" id="ProtNLM"/>
    </source>
</evidence>
<proteinExistence type="predicted"/>
<gene>
    <name evidence="2" type="ORF">DP116_16250</name>
</gene>
<protein>
    <recommendedName>
        <fullName evidence="4">Transposase</fullName>
    </recommendedName>
</protein>
<dbReference type="Proteomes" id="UP000718564">
    <property type="component" value="Unassembled WGS sequence"/>
</dbReference>